<protein>
    <submittedName>
        <fullName evidence="2">VOC family protein</fullName>
    </submittedName>
</protein>
<dbReference type="SUPFAM" id="SSF54593">
    <property type="entry name" value="Glyoxalase/Bleomycin resistance protein/Dihydroxybiphenyl dioxygenase"/>
    <property type="match status" value="1"/>
</dbReference>
<dbReference type="AlphaFoldDB" id="A0AA97F8Z1"/>
<sequence>MAKITGLGGIFHIVKDPEATRAWYRDKLGLDGEYGPLLKWSEEAGESPYSLISHFTDGEYLKPSNERFMINLRVDDLQGFIALLKSRDVEVLDHVDEGYGEFAWIMDLDGVKIELWQQKAVPED</sequence>
<dbReference type="EMBL" id="CP136594">
    <property type="protein sequence ID" value="WOE75472.1"/>
    <property type="molecule type" value="Genomic_DNA"/>
</dbReference>
<accession>A0AA97F8Z1</accession>
<dbReference type="Proteomes" id="UP001302429">
    <property type="component" value="Chromosome"/>
</dbReference>
<proteinExistence type="predicted"/>
<gene>
    <name evidence="2" type="ORF">RB602_01795</name>
</gene>
<reference evidence="2 3" key="1">
    <citation type="submission" date="2023-10" db="EMBL/GenBank/DDBJ databases">
        <title>Complete genome sequence of a Sphingomonadaceae bacterium.</title>
        <authorList>
            <person name="Yan C."/>
        </authorList>
    </citation>
    <scope>NUCLEOTIDE SEQUENCE [LARGE SCALE GENOMIC DNA]</scope>
    <source>
        <strain evidence="2 3">SCSIO 66989</strain>
    </source>
</reference>
<dbReference type="PROSITE" id="PS51819">
    <property type="entry name" value="VOC"/>
    <property type="match status" value="1"/>
</dbReference>
<dbReference type="InterPro" id="IPR004360">
    <property type="entry name" value="Glyas_Fos-R_dOase_dom"/>
</dbReference>
<keyword evidence="3" id="KW-1185">Reference proteome</keyword>
<dbReference type="Gene3D" id="3.10.180.10">
    <property type="entry name" value="2,3-Dihydroxybiphenyl 1,2-Dioxygenase, domain 1"/>
    <property type="match status" value="1"/>
</dbReference>
<evidence type="ECO:0000313" key="3">
    <source>
        <dbReference type="Proteomes" id="UP001302429"/>
    </source>
</evidence>
<name>A0AA97F8Z1_9SPHN</name>
<evidence type="ECO:0000313" key="2">
    <source>
        <dbReference type="EMBL" id="WOE75472.1"/>
    </source>
</evidence>
<dbReference type="KEGG" id="acoa:RB602_01795"/>
<feature type="domain" description="VOC" evidence="1">
    <location>
        <begin position="6"/>
        <end position="118"/>
    </location>
</feature>
<dbReference type="Pfam" id="PF00903">
    <property type="entry name" value="Glyoxalase"/>
    <property type="match status" value="1"/>
</dbReference>
<dbReference type="InterPro" id="IPR037523">
    <property type="entry name" value="VOC_core"/>
</dbReference>
<organism evidence="2 3">
    <name type="scientific">Alterisphingorhabdus coralli</name>
    <dbReference type="NCBI Taxonomy" id="3071408"/>
    <lineage>
        <taxon>Bacteria</taxon>
        <taxon>Pseudomonadati</taxon>
        <taxon>Pseudomonadota</taxon>
        <taxon>Alphaproteobacteria</taxon>
        <taxon>Sphingomonadales</taxon>
        <taxon>Sphingomonadaceae</taxon>
        <taxon>Alterisphingorhabdus (ex Yan et al. 2024)</taxon>
    </lineage>
</organism>
<dbReference type="RefSeq" id="WP_317082411.1">
    <property type="nucleotide sequence ID" value="NZ_CP136594.1"/>
</dbReference>
<evidence type="ECO:0000259" key="1">
    <source>
        <dbReference type="PROSITE" id="PS51819"/>
    </source>
</evidence>
<dbReference type="InterPro" id="IPR029068">
    <property type="entry name" value="Glyas_Bleomycin-R_OHBP_Dase"/>
</dbReference>